<accession>A0A926DG60</accession>
<reference evidence="2" key="1">
    <citation type="submission" date="2020-08" db="EMBL/GenBank/DDBJ databases">
        <title>Genome public.</title>
        <authorList>
            <person name="Liu C."/>
            <person name="Sun Q."/>
        </authorList>
    </citation>
    <scope>NUCLEOTIDE SEQUENCE</scope>
    <source>
        <strain evidence="2">BX7</strain>
    </source>
</reference>
<feature type="transmembrane region" description="Helical" evidence="1">
    <location>
        <begin position="101"/>
        <end position="121"/>
    </location>
</feature>
<keyword evidence="1" id="KW-0812">Transmembrane</keyword>
<dbReference type="RefSeq" id="WP_249300290.1">
    <property type="nucleotide sequence ID" value="NZ_JACRSP010000003.1"/>
</dbReference>
<dbReference type="EMBL" id="JACRSP010000003">
    <property type="protein sequence ID" value="MBC8536445.1"/>
    <property type="molecule type" value="Genomic_DNA"/>
</dbReference>
<comment type="caution">
    <text evidence="2">The sequence shown here is derived from an EMBL/GenBank/DDBJ whole genome shotgun (WGS) entry which is preliminary data.</text>
</comment>
<dbReference type="AlphaFoldDB" id="A0A926DG60"/>
<evidence type="ECO:0000313" key="3">
    <source>
        <dbReference type="Proteomes" id="UP000620366"/>
    </source>
</evidence>
<dbReference type="Proteomes" id="UP000620366">
    <property type="component" value="Unassembled WGS sequence"/>
</dbReference>
<proteinExistence type="predicted"/>
<keyword evidence="1" id="KW-1133">Transmembrane helix</keyword>
<gene>
    <name evidence="2" type="ORF">H8695_07070</name>
</gene>
<protein>
    <submittedName>
        <fullName evidence="2">Uncharacterized protein</fullName>
    </submittedName>
</protein>
<keyword evidence="1" id="KW-0472">Membrane</keyword>
<name>A0A926DG60_9FIRM</name>
<keyword evidence="3" id="KW-1185">Reference proteome</keyword>
<organism evidence="2 3">
    <name type="scientific">Feifania hominis</name>
    <dbReference type="NCBI Taxonomy" id="2763660"/>
    <lineage>
        <taxon>Bacteria</taxon>
        <taxon>Bacillati</taxon>
        <taxon>Bacillota</taxon>
        <taxon>Clostridia</taxon>
        <taxon>Eubacteriales</taxon>
        <taxon>Feifaniaceae</taxon>
        <taxon>Feifania</taxon>
    </lineage>
</organism>
<sequence length="123" mass="12646">MKKSSFAAMVLGTLSGMLFALGMCMALIEEWNALRPGVALGAAGLVLGLVTLLVWRRMEHRPPVSFSGRGVLCALVGAAGALALGVGMCFCMVWGNMAVGILIGFVGIGALVGLIALARGIRE</sequence>
<feature type="transmembrane region" description="Helical" evidence="1">
    <location>
        <begin position="71"/>
        <end position="95"/>
    </location>
</feature>
<evidence type="ECO:0000256" key="1">
    <source>
        <dbReference type="SAM" id="Phobius"/>
    </source>
</evidence>
<evidence type="ECO:0000313" key="2">
    <source>
        <dbReference type="EMBL" id="MBC8536445.1"/>
    </source>
</evidence>
<feature type="transmembrane region" description="Helical" evidence="1">
    <location>
        <begin position="36"/>
        <end position="55"/>
    </location>
</feature>